<dbReference type="InterPro" id="IPR037151">
    <property type="entry name" value="AlkB-like_sf"/>
</dbReference>
<evidence type="ECO:0000313" key="3">
    <source>
        <dbReference type="Proteomes" id="UP000604475"/>
    </source>
</evidence>
<keyword evidence="2" id="KW-0560">Oxidoreductase</keyword>
<dbReference type="InterPro" id="IPR027450">
    <property type="entry name" value="AlkB-like"/>
</dbReference>
<dbReference type="Pfam" id="PF13532">
    <property type="entry name" value="2OG-FeII_Oxy_2"/>
    <property type="match status" value="1"/>
</dbReference>
<dbReference type="RefSeq" id="WP_203007628.1">
    <property type="nucleotide sequence ID" value="NZ_JADWYU010000116.1"/>
</dbReference>
<keyword evidence="2" id="KW-0223">Dioxygenase</keyword>
<proteinExistence type="predicted"/>
<evidence type="ECO:0000259" key="1">
    <source>
        <dbReference type="PROSITE" id="PS51471"/>
    </source>
</evidence>
<dbReference type="PANTHER" id="PTHR31212">
    <property type="entry name" value="ALPHA-KETOGLUTARATE-DEPENDENT DIOXYGENASE ALKB HOMOLOG 3"/>
    <property type="match status" value="1"/>
</dbReference>
<gene>
    <name evidence="2" type="ORF">I7412_27850</name>
</gene>
<dbReference type="InterPro" id="IPR005123">
    <property type="entry name" value="Oxoglu/Fe-dep_dioxygenase_dom"/>
</dbReference>
<feature type="domain" description="Fe2OG dioxygenase" evidence="1">
    <location>
        <begin position="113"/>
        <end position="223"/>
    </location>
</feature>
<dbReference type="PANTHER" id="PTHR31212:SF4">
    <property type="entry name" value="ALPHA-KETOGLUTARATE-DEPENDENT DIOXYGENASE ALKB HOMOLOG 3"/>
    <property type="match status" value="1"/>
</dbReference>
<dbReference type="EMBL" id="JAEACQ010000256">
    <property type="protein sequence ID" value="MBL7630909.1"/>
    <property type="molecule type" value="Genomic_DNA"/>
</dbReference>
<dbReference type="GO" id="GO:0006307">
    <property type="term" value="P:DNA alkylation repair"/>
    <property type="evidence" value="ECO:0007669"/>
    <property type="project" value="InterPro"/>
</dbReference>
<dbReference type="Gene3D" id="2.60.120.590">
    <property type="entry name" value="Alpha-ketoglutarate-dependent dioxygenase AlkB-like"/>
    <property type="match status" value="1"/>
</dbReference>
<evidence type="ECO:0000313" key="2">
    <source>
        <dbReference type="EMBL" id="MBL7630909.1"/>
    </source>
</evidence>
<dbReference type="InterPro" id="IPR032854">
    <property type="entry name" value="ALKBH3"/>
</dbReference>
<dbReference type="AlphaFoldDB" id="A0A937RP91"/>
<sequence length="242" mass="27212">MPVERPEQGESGDATASDVTIRDLVQALTAADLERHWLDRTSWVDVGRGWLPAADGLYQRVRDTAPWQSGAMWRYEKYVLPPRLSAWYRAGQQLPYPELTASYLALRRRYGIDFDGYGLSYYRDGADSVAVHRDKELRWLDDTVIAILTLGARRPWHLKPARLPPGRRILNDARDTSGVVDLAPGSGDLIVLGGRAQADWLHGVPRVAGHVGGRISVQWRWTSRTGRPEQGPGYGAARRFDR</sequence>
<reference evidence="2" key="1">
    <citation type="submission" date="2020-12" db="EMBL/GenBank/DDBJ databases">
        <title>Genomic characterization of non-nitrogen-fixing Frankia strains.</title>
        <authorList>
            <person name="Carlos-Shanley C."/>
            <person name="Guerra T."/>
            <person name="Hahn D."/>
        </authorList>
    </citation>
    <scope>NUCLEOTIDE SEQUENCE</scope>
    <source>
        <strain evidence="2">CN6</strain>
    </source>
</reference>
<organism evidence="2 3">
    <name type="scientific">Frankia nepalensis</name>
    <dbReference type="NCBI Taxonomy" id="1836974"/>
    <lineage>
        <taxon>Bacteria</taxon>
        <taxon>Bacillati</taxon>
        <taxon>Actinomycetota</taxon>
        <taxon>Actinomycetes</taxon>
        <taxon>Frankiales</taxon>
        <taxon>Frankiaceae</taxon>
        <taxon>Frankia</taxon>
    </lineage>
</organism>
<dbReference type="SUPFAM" id="SSF51197">
    <property type="entry name" value="Clavaminate synthase-like"/>
    <property type="match status" value="1"/>
</dbReference>
<dbReference type="Proteomes" id="UP000604475">
    <property type="component" value="Unassembled WGS sequence"/>
</dbReference>
<keyword evidence="3" id="KW-1185">Reference proteome</keyword>
<dbReference type="GO" id="GO:0051213">
    <property type="term" value="F:dioxygenase activity"/>
    <property type="evidence" value="ECO:0007669"/>
    <property type="project" value="UniProtKB-KW"/>
</dbReference>
<comment type="caution">
    <text evidence="2">The sequence shown here is derived from an EMBL/GenBank/DDBJ whole genome shotgun (WGS) entry which is preliminary data.</text>
</comment>
<name>A0A937RP91_9ACTN</name>
<dbReference type="PROSITE" id="PS51471">
    <property type="entry name" value="FE2OG_OXY"/>
    <property type="match status" value="1"/>
</dbReference>
<accession>A0A937RP91</accession>
<protein>
    <submittedName>
        <fullName evidence="2">Alpha-ketoglutarate-dependent dioxygenase AlkB</fullName>
    </submittedName>
</protein>